<feature type="domain" description="DUF7788" evidence="4">
    <location>
        <begin position="770"/>
        <end position="1010"/>
    </location>
</feature>
<feature type="chain" id="PRO_5035421864" description="DUF2828 domain-containing protein" evidence="2">
    <location>
        <begin position="17"/>
        <end position="1022"/>
    </location>
</feature>
<evidence type="ECO:0000313" key="6">
    <source>
        <dbReference type="Proteomes" id="UP000813444"/>
    </source>
</evidence>
<feature type="domain" description="DUF2828" evidence="3">
    <location>
        <begin position="227"/>
        <end position="768"/>
    </location>
</feature>
<name>A0A8K0WQB5_9HYPO</name>
<dbReference type="OrthoDB" id="1149618at2759"/>
<gene>
    <name evidence="5" type="ORF">B0I35DRAFT_437090</name>
</gene>
<feature type="compositionally biased region" description="Polar residues" evidence="1">
    <location>
        <begin position="183"/>
        <end position="197"/>
    </location>
</feature>
<evidence type="ECO:0000256" key="1">
    <source>
        <dbReference type="SAM" id="MobiDB-lite"/>
    </source>
</evidence>
<feature type="region of interest" description="Disordered" evidence="1">
    <location>
        <begin position="400"/>
        <end position="512"/>
    </location>
</feature>
<reference evidence="5" key="1">
    <citation type="journal article" date="2021" name="Nat. Commun.">
        <title>Genetic determinants of endophytism in the Arabidopsis root mycobiome.</title>
        <authorList>
            <person name="Mesny F."/>
            <person name="Miyauchi S."/>
            <person name="Thiergart T."/>
            <person name="Pickel B."/>
            <person name="Atanasova L."/>
            <person name="Karlsson M."/>
            <person name="Huettel B."/>
            <person name="Barry K.W."/>
            <person name="Haridas S."/>
            <person name="Chen C."/>
            <person name="Bauer D."/>
            <person name="Andreopoulos W."/>
            <person name="Pangilinan J."/>
            <person name="LaButti K."/>
            <person name="Riley R."/>
            <person name="Lipzen A."/>
            <person name="Clum A."/>
            <person name="Drula E."/>
            <person name="Henrissat B."/>
            <person name="Kohler A."/>
            <person name="Grigoriev I.V."/>
            <person name="Martin F.M."/>
            <person name="Hacquard S."/>
        </authorList>
    </citation>
    <scope>NUCLEOTIDE SEQUENCE</scope>
    <source>
        <strain evidence="5">MPI-CAGE-CH-0235</strain>
    </source>
</reference>
<evidence type="ECO:0000256" key="2">
    <source>
        <dbReference type="SAM" id="SignalP"/>
    </source>
</evidence>
<feature type="region of interest" description="Disordered" evidence="1">
    <location>
        <begin position="120"/>
        <end position="143"/>
    </location>
</feature>
<dbReference type="PANTHER" id="PTHR31373:SF27">
    <property type="entry name" value="TROVE DOMAIN-CONTAINING PROTEIN"/>
    <property type="match status" value="1"/>
</dbReference>
<evidence type="ECO:0000313" key="5">
    <source>
        <dbReference type="EMBL" id="KAH7312469.1"/>
    </source>
</evidence>
<dbReference type="AlphaFoldDB" id="A0A8K0WQB5"/>
<keyword evidence="6" id="KW-1185">Reference proteome</keyword>
<feature type="compositionally biased region" description="Acidic residues" evidence="1">
    <location>
        <begin position="477"/>
        <end position="490"/>
    </location>
</feature>
<dbReference type="InterPro" id="IPR011205">
    <property type="entry name" value="UCP015417_vWA"/>
</dbReference>
<evidence type="ECO:0008006" key="7">
    <source>
        <dbReference type="Google" id="ProtNLM"/>
    </source>
</evidence>
<dbReference type="SUPFAM" id="SSF53300">
    <property type="entry name" value="vWA-like"/>
    <property type="match status" value="1"/>
</dbReference>
<dbReference type="PANTHER" id="PTHR31373">
    <property type="entry name" value="OS06G0652100 PROTEIN"/>
    <property type="match status" value="1"/>
</dbReference>
<dbReference type="Gene3D" id="3.40.50.410">
    <property type="entry name" value="von Willebrand factor, type A domain"/>
    <property type="match status" value="1"/>
</dbReference>
<sequence length="1022" mass="113546">MLAAVAAALWLWKLELEILHLCDYAAMAPIKLPRRPLLCPRIPLFLIPRLEQMSSLPPGRPSDSPPKQKEAIMASCQDTAGQQAWFLKKSRPVELPVFDALTLPQSQFEEFVAAKLRLRHGPDEQPNKPEHPATAEKDVAMTDDSFTIVSNSTSAEIRGDLDKMALDEEALDDALDKALEKSPTGQTSENPTPASTEKPQHPFMKGLLQFHEPETPETPDMENKMLTENGDVTYRSTSSPLVDLFSELDELTSGPRLVELLQASWATDPLATLKIIFNSRSIHLGQGSKHVFYRCAGWLAKNHPHTLIANLKWLNRPIIEKNMKEPGSDEPVLVDAKDIIEDADQDEVSKYDVKHGVAHGYWKDLLNLLALAVRGHLDPLKRPRDILNIKNPGFSCGIRISRIGPRTGRSRGRGRGSGRGGVVSAASTRGRGRGSGVQPVTATRGHVRGRGAAATPANPRVNRFDVLSGTESSEKDSSDEEDLEQDDAEELQEHESTPDTFEKMPPAESDHKTATEAYNAARDEIRNSEATPKEKKRQIRDLHHKAVINALNNDPVYLALHLTVARIFADQLDADLRALRGTDAQAKRSITLCGKWAPTHDHFHDQHTYIVSSIAEIMYPRDTFDTLDPAESRETYLRHAREKYRQDTSALRKHLEVVERNITAQAFADIKYDRVPSIAMRNYSKLFMEKDMDRFDKYLDKVVEGKANISGATLLPSTLILAASKAGLTSTAGSLSSMIEAKKAQMEQKVIDGQWKTLVQRIKDSGTLSSSMAICDVSGSMSSPRFPDGTEPIHSAIGLSMLIAEVTEPPFGSCFITFSATPSVVPLSLERSLVQKYQDMVRSKWGMNTDFASVFTELILPMAQRHSLKQEDMVKRVFVFSDMHFDEAERVHHWDRSGTEPSPSWSSSFERVKAEYKKAGYEMPELIFWNLAGGRGDGSTAPKPVEATEEGTSLVSGYSQAMLKVFMEQGGFEEPEEEEVVTKNEAGEDVVVVQKKKAKMDPLSTLKKAIGHKAYSMLVVLD</sequence>
<proteinExistence type="predicted"/>
<evidence type="ECO:0000259" key="3">
    <source>
        <dbReference type="Pfam" id="PF11443"/>
    </source>
</evidence>
<feature type="compositionally biased region" description="Basic and acidic residues" evidence="1">
    <location>
        <begin position="120"/>
        <end position="140"/>
    </location>
</feature>
<dbReference type="InterPro" id="IPR056690">
    <property type="entry name" value="DUF7788"/>
</dbReference>
<dbReference type="EMBL" id="JAGPNK010000010">
    <property type="protein sequence ID" value="KAH7312469.1"/>
    <property type="molecule type" value="Genomic_DNA"/>
</dbReference>
<comment type="caution">
    <text evidence="5">The sequence shown here is derived from an EMBL/GenBank/DDBJ whole genome shotgun (WGS) entry which is preliminary data.</text>
</comment>
<dbReference type="Pfam" id="PF25043">
    <property type="entry name" value="DUF7788"/>
    <property type="match status" value="1"/>
</dbReference>
<accession>A0A8K0WQB5</accession>
<dbReference type="InterPro" id="IPR058580">
    <property type="entry name" value="DUF2828"/>
</dbReference>
<organism evidence="5 6">
    <name type="scientific">Stachybotrys elegans</name>
    <dbReference type="NCBI Taxonomy" id="80388"/>
    <lineage>
        <taxon>Eukaryota</taxon>
        <taxon>Fungi</taxon>
        <taxon>Dikarya</taxon>
        <taxon>Ascomycota</taxon>
        <taxon>Pezizomycotina</taxon>
        <taxon>Sordariomycetes</taxon>
        <taxon>Hypocreomycetidae</taxon>
        <taxon>Hypocreales</taxon>
        <taxon>Stachybotryaceae</taxon>
        <taxon>Stachybotrys</taxon>
    </lineage>
</organism>
<protein>
    <recommendedName>
        <fullName evidence="7">DUF2828 domain-containing protein</fullName>
    </recommendedName>
</protein>
<feature type="signal peptide" evidence="2">
    <location>
        <begin position="1"/>
        <end position="16"/>
    </location>
</feature>
<evidence type="ECO:0000259" key="4">
    <source>
        <dbReference type="Pfam" id="PF25043"/>
    </source>
</evidence>
<dbReference type="Proteomes" id="UP000813444">
    <property type="component" value="Unassembled WGS sequence"/>
</dbReference>
<feature type="compositionally biased region" description="Basic and acidic residues" evidence="1">
    <location>
        <begin position="491"/>
        <end position="502"/>
    </location>
</feature>
<dbReference type="InterPro" id="IPR036465">
    <property type="entry name" value="vWFA_dom_sf"/>
</dbReference>
<feature type="region of interest" description="Disordered" evidence="1">
    <location>
        <begin position="180"/>
        <end position="200"/>
    </location>
</feature>
<dbReference type="Pfam" id="PF11443">
    <property type="entry name" value="DUF2828"/>
    <property type="match status" value="1"/>
</dbReference>
<keyword evidence="2" id="KW-0732">Signal</keyword>